<evidence type="ECO:0000256" key="4">
    <source>
        <dbReference type="ARBA" id="ARBA00022695"/>
    </source>
</evidence>
<dbReference type="SUPFAM" id="SSF52540">
    <property type="entry name" value="P-loop containing nucleoside triphosphate hydrolases"/>
    <property type="match status" value="1"/>
</dbReference>
<dbReference type="Gene3D" id="3.40.50.300">
    <property type="entry name" value="P-loop containing nucleotide triphosphate hydrolases"/>
    <property type="match status" value="1"/>
</dbReference>
<dbReference type="OrthoDB" id="9811073at2"/>
<evidence type="ECO:0000256" key="2">
    <source>
        <dbReference type="ARBA" id="ARBA00014363"/>
    </source>
</evidence>
<keyword evidence="5" id="KW-0235">DNA replication</keyword>
<dbReference type="GO" id="GO:0006261">
    <property type="term" value="P:DNA-templated DNA replication"/>
    <property type="evidence" value="ECO:0007669"/>
    <property type="project" value="TreeGrafter"/>
</dbReference>
<dbReference type="PANTHER" id="PTHR11669">
    <property type="entry name" value="REPLICATION FACTOR C / DNA POLYMERASE III GAMMA-TAU SUBUNIT"/>
    <property type="match status" value="1"/>
</dbReference>
<dbReference type="AlphaFoldDB" id="A0A1Y0D8E6"/>
<dbReference type="GO" id="GO:0003677">
    <property type="term" value="F:DNA binding"/>
    <property type="evidence" value="ECO:0007669"/>
    <property type="project" value="InterPro"/>
</dbReference>
<evidence type="ECO:0000256" key="6">
    <source>
        <dbReference type="ARBA" id="ARBA00022932"/>
    </source>
</evidence>
<gene>
    <name evidence="9" type="ORF">CBP31_15210</name>
</gene>
<evidence type="ECO:0000256" key="5">
    <source>
        <dbReference type="ARBA" id="ARBA00022705"/>
    </source>
</evidence>
<dbReference type="InterPro" id="IPR027417">
    <property type="entry name" value="P-loop_NTPase"/>
</dbReference>
<keyword evidence="3" id="KW-0808">Transferase</keyword>
<keyword evidence="6" id="KW-0239">DNA-directed DNA polymerase</keyword>
<protein>
    <recommendedName>
        <fullName evidence="2">DNA polymerase III subunit delta'</fullName>
        <ecNumber evidence="1">2.7.7.7</ecNumber>
    </recommendedName>
</protein>
<proteinExistence type="predicted"/>
<dbReference type="KEGG" id="opf:CBP31_15210"/>
<evidence type="ECO:0000313" key="9">
    <source>
        <dbReference type="EMBL" id="ART83819.1"/>
    </source>
</evidence>
<dbReference type="EC" id="2.7.7.7" evidence="1"/>
<organism evidence="9 10">
    <name type="scientific">Oceanisphaera profunda</name>
    <dbReference type="NCBI Taxonomy" id="1416627"/>
    <lineage>
        <taxon>Bacteria</taxon>
        <taxon>Pseudomonadati</taxon>
        <taxon>Pseudomonadota</taxon>
        <taxon>Gammaproteobacteria</taxon>
        <taxon>Aeromonadales</taxon>
        <taxon>Aeromonadaceae</taxon>
        <taxon>Oceanisphaera</taxon>
    </lineage>
</organism>
<dbReference type="InterPro" id="IPR050238">
    <property type="entry name" value="DNA_Rep/Repair_Clamp_Loader"/>
</dbReference>
<evidence type="ECO:0000256" key="1">
    <source>
        <dbReference type="ARBA" id="ARBA00012417"/>
    </source>
</evidence>
<dbReference type="Pfam" id="PF13177">
    <property type="entry name" value="DNA_pol3_delta2"/>
    <property type="match status" value="2"/>
</dbReference>
<reference evidence="9 10" key="1">
    <citation type="journal article" date="2014" name="Int. J. Syst. Evol. Microbiol.">
        <title>Oceanisphaera profunda sp. nov., a marine bacterium isolated from deep-sea sediment, and emended description of the genus Oceanisphaera.</title>
        <authorList>
            <person name="Xu Z."/>
            <person name="Zhang X.Y."/>
            <person name="Su H.N."/>
            <person name="Yu Z.C."/>
            <person name="Liu C."/>
            <person name="Li H."/>
            <person name="Chen X.L."/>
            <person name="Song X.Y."/>
            <person name="Xie B.B."/>
            <person name="Qin Q.L."/>
            <person name="Zhou B.C."/>
            <person name="Shi M."/>
            <person name="Huang Y."/>
            <person name="Zhang Y.Z."/>
        </authorList>
    </citation>
    <scope>NUCLEOTIDE SEQUENCE [LARGE SCALE GENOMIC DNA]</scope>
    <source>
        <strain evidence="9 10">SM1222</strain>
    </source>
</reference>
<dbReference type="GO" id="GO:0009360">
    <property type="term" value="C:DNA polymerase III complex"/>
    <property type="evidence" value="ECO:0007669"/>
    <property type="project" value="InterPro"/>
</dbReference>
<evidence type="ECO:0000256" key="7">
    <source>
        <dbReference type="ARBA" id="ARBA00049244"/>
    </source>
</evidence>
<dbReference type="Proteomes" id="UP000243937">
    <property type="component" value="Chromosome"/>
</dbReference>
<dbReference type="InterPro" id="IPR015199">
    <property type="entry name" value="DNA_pol_III_delta_C"/>
</dbReference>
<keyword evidence="4" id="KW-0548">Nucleotidyltransferase</keyword>
<comment type="catalytic activity">
    <reaction evidence="7">
        <text>DNA(n) + a 2'-deoxyribonucleoside 5'-triphosphate = DNA(n+1) + diphosphate</text>
        <dbReference type="Rhea" id="RHEA:22508"/>
        <dbReference type="Rhea" id="RHEA-COMP:17339"/>
        <dbReference type="Rhea" id="RHEA-COMP:17340"/>
        <dbReference type="ChEBI" id="CHEBI:33019"/>
        <dbReference type="ChEBI" id="CHEBI:61560"/>
        <dbReference type="ChEBI" id="CHEBI:173112"/>
        <dbReference type="EC" id="2.7.7.7"/>
    </reaction>
</comment>
<feature type="domain" description="DNA polymerase III delta subunit C-terminal" evidence="8">
    <location>
        <begin position="238"/>
        <end position="350"/>
    </location>
</feature>
<evidence type="ECO:0000313" key="10">
    <source>
        <dbReference type="Proteomes" id="UP000243937"/>
    </source>
</evidence>
<dbReference type="EMBL" id="CP021377">
    <property type="protein sequence ID" value="ART83819.1"/>
    <property type="molecule type" value="Genomic_DNA"/>
</dbReference>
<accession>A0A1Y0D8E6</accession>
<dbReference type="PANTHER" id="PTHR11669:SF8">
    <property type="entry name" value="DNA POLYMERASE III SUBUNIT DELTA"/>
    <property type="match status" value="1"/>
</dbReference>
<evidence type="ECO:0000259" key="8">
    <source>
        <dbReference type="Pfam" id="PF09115"/>
    </source>
</evidence>
<dbReference type="GO" id="GO:0003887">
    <property type="term" value="F:DNA-directed DNA polymerase activity"/>
    <property type="evidence" value="ECO:0007669"/>
    <property type="project" value="UniProtKB-KW"/>
</dbReference>
<evidence type="ECO:0000256" key="3">
    <source>
        <dbReference type="ARBA" id="ARBA00022679"/>
    </source>
</evidence>
<dbReference type="Pfam" id="PF09115">
    <property type="entry name" value="DNApol3-delta_C"/>
    <property type="match status" value="1"/>
</dbReference>
<name>A0A1Y0D8E6_9GAMM</name>
<dbReference type="RefSeq" id="WP_087038496.1">
    <property type="nucleotide sequence ID" value="NZ_CP021377.1"/>
</dbReference>
<sequence>MYPWLSDTQQQLLPLIARQQLSHALLIKGTAGLGKLSLAQHLAQALLCQQEPISRTLSQESSQQDLCQHTSTELTANIQSNVSTELPCGLCHACRLVQAGTHSDLHVLNSDTRSIGVDSIRQLSQVLSESPRLGRAKVAIINDAEKMTEAAANALLKTLEEPAGQATLMLVSAYPERLLPTIRSRCQQWLVPLPKPELVLAWLAEHELTAGSEQTWLGALNVNQGSPLATLAYLQAGQDQGRHTLLSQFSQLREQPQTLMAVHSALLAEKVHVIWLQLLLQDALQLALGLTPAALRLIDSLDLSRHVSQVGAVRLERALTSLLQLQQGGQSSLGRPVNAGLQLSLWLNDWLAA</sequence>
<keyword evidence="10" id="KW-1185">Reference proteome</keyword>